<organism evidence="3 4">
    <name type="scientific">Plakobranchus ocellatus</name>
    <dbReference type="NCBI Taxonomy" id="259542"/>
    <lineage>
        <taxon>Eukaryota</taxon>
        <taxon>Metazoa</taxon>
        <taxon>Spiralia</taxon>
        <taxon>Lophotrochozoa</taxon>
        <taxon>Mollusca</taxon>
        <taxon>Gastropoda</taxon>
        <taxon>Heterobranchia</taxon>
        <taxon>Euthyneura</taxon>
        <taxon>Panpulmonata</taxon>
        <taxon>Sacoglossa</taxon>
        <taxon>Placobranchoidea</taxon>
        <taxon>Plakobranchidae</taxon>
        <taxon>Plakobranchus</taxon>
    </lineage>
</organism>
<feature type="region of interest" description="Disordered" evidence="1">
    <location>
        <begin position="42"/>
        <end position="70"/>
    </location>
</feature>
<proteinExistence type="predicted"/>
<feature type="transmembrane region" description="Helical" evidence="2">
    <location>
        <begin position="100"/>
        <end position="123"/>
    </location>
</feature>
<evidence type="ECO:0000313" key="4">
    <source>
        <dbReference type="Proteomes" id="UP000735302"/>
    </source>
</evidence>
<accession>A0AAV3YYK7</accession>
<keyword evidence="2" id="KW-1133">Transmembrane helix</keyword>
<keyword evidence="2" id="KW-0472">Membrane</keyword>
<dbReference type="Proteomes" id="UP000735302">
    <property type="component" value="Unassembled WGS sequence"/>
</dbReference>
<evidence type="ECO:0000313" key="3">
    <source>
        <dbReference type="EMBL" id="GFN88108.1"/>
    </source>
</evidence>
<keyword evidence="4" id="KW-1185">Reference proteome</keyword>
<comment type="caution">
    <text evidence="3">The sequence shown here is derived from an EMBL/GenBank/DDBJ whole genome shotgun (WGS) entry which is preliminary data.</text>
</comment>
<feature type="transmembrane region" description="Helical" evidence="2">
    <location>
        <begin position="144"/>
        <end position="163"/>
    </location>
</feature>
<reference evidence="3 4" key="1">
    <citation type="journal article" date="2021" name="Elife">
        <title>Chloroplast acquisition without the gene transfer in kleptoplastic sea slugs, Plakobranchus ocellatus.</title>
        <authorList>
            <person name="Maeda T."/>
            <person name="Takahashi S."/>
            <person name="Yoshida T."/>
            <person name="Shimamura S."/>
            <person name="Takaki Y."/>
            <person name="Nagai Y."/>
            <person name="Toyoda A."/>
            <person name="Suzuki Y."/>
            <person name="Arimoto A."/>
            <person name="Ishii H."/>
            <person name="Satoh N."/>
            <person name="Nishiyama T."/>
            <person name="Hasebe M."/>
            <person name="Maruyama T."/>
            <person name="Minagawa J."/>
            <person name="Obokata J."/>
            <person name="Shigenobu S."/>
        </authorList>
    </citation>
    <scope>NUCLEOTIDE SEQUENCE [LARGE SCALE GENOMIC DNA]</scope>
</reference>
<dbReference type="EMBL" id="BLXT01001839">
    <property type="protein sequence ID" value="GFN88108.1"/>
    <property type="molecule type" value="Genomic_DNA"/>
</dbReference>
<keyword evidence="2" id="KW-0812">Transmembrane</keyword>
<dbReference type="AlphaFoldDB" id="A0AAV3YYK7"/>
<feature type="transmembrane region" description="Helical" evidence="2">
    <location>
        <begin position="169"/>
        <end position="187"/>
    </location>
</feature>
<evidence type="ECO:0000256" key="1">
    <source>
        <dbReference type="SAM" id="MobiDB-lite"/>
    </source>
</evidence>
<protein>
    <submittedName>
        <fullName evidence="3">Uncharacterized protein</fullName>
    </submittedName>
</protein>
<evidence type="ECO:0000256" key="2">
    <source>
        <dbReference type="SAM" id="Phobius"/>
    </source>
</evidence>
<name>A0AAV3YYK7_9GAST</name>
<gene>
    <name evidence="3" type="ORF">PoB_001461400</name>
</gene>
<sequence length="194" mass="21427">MASGDSFLKTLTIEGEYDRLNNFRKFKEPVVYVRLPLQDTPILKAPQTRPGPANKARRGQSLPPAMGRRRLQPTSLVDKGNLCRDYLQPRLEDSALKKRALQFLSSLWLPLCFTGINAVCYAIDPASAALMMASSTFLLHHMGMAGRQLTILVSLVGCAGLLVYGSDAVYIMAVHTLYYLAISMVTFHPHSSLA</sequence>